<evidence type="ECO:0000313" key="3">
    <source>
        <dbReference type="EMBL" id="KRX01301.1"/>
    </source>
</evidence>
<evidence type="ECO:0000313" key="4">
    <source>
        <dbReference type="Proteomes" id="UP000054937"/>
    </source>
</evidence>
<dbReference type="Proteomes" id="UP000054937">
    <property type="component" value="Unassembled WGS sequence"/>
</dbReference>
<accession>A0A0V0QGT4</accession>
<evidence type="ECO:0000256" key="2">
    <source>
        <dbReference type="SAM" id="MobiDB-lite"/>
    </source>
</evidence>
<keyword evidence="4" id="KW-1185">Reference proteome</keyword>
<dbReference type="PANTHER" id="PTHR23159">
    <property type="entry name" value="CENTROSOMAL PROTEIN 2"/>
    <property type="match status" value="1"/>
</dbReference>
<organism evidence="3 4">
    <name type="scientific">Pseudocohnilembus persalinus</name>
    <name type="common">Ciliate</name>
    <dbReference type="NCBI Taxonomy" id="266149"/>
    <lineage>
        <taxon>Eukaryota</taxon>
        <taxon>Sar</taxon>
        <taxon>Alveolata</taxon>
        <taxon>Ciliophora</taxon>
        <taxon>Intramacronucleata</taxon>
        <taxon>Oligohymenophorea</taxon>
        <taxon>Scuticociliatia</taxon>
        <taxon>Philasterida</taxon>
        <taxon>Pseudocohnilembidae</taxon>
        <taxon>Pseudocohnilembus</taxon>
    </lineage>
</organism>
<feature type="region of interest" description="Disordered" evidence="2">
    <location>
        <begin position="685"/>
        <end position="704"/>
    </location>
</feature>
<dbReference type="InParanoid" id="A0A0V0QGT4"/>
<reference evidence="3 4" key="1">
    <citation type="journal article" date="2015" name="Sci. Rep.">
        <title>Genome of the facultative scuticociliatosis pathogen Pseudocohnilembus persalinus provides insight into its virulence through horizontal gene transfer.</title>
        <authorList>
            <person name="Xiong J."/>
            <person name="Wang G."/>
            <person name="Cheng J."/>
            <person name="Tian M."/>
            <person name="Pan X."/>
            <person name="Warren A."/>
            <person name="Jiang C."/>
            <person name="Yuan D."/>
            <person name="Miao W."/>
        </authorList>
    </citation>
    <scope>NUCLEOTIDE SEQUENCE [LARGE SCALE GENOMIC DNA]</scope>
    <source>
        <strain evidence="3">36N120E</strain>
    </source>
</reference>
<dbReference type="EMBL" id="LDAU01000171">
    <property type="protein sequence ID" value="KRX01301.1"/>
    <property type="molecule type" value="Genomic_DNA"/>
</dbReference>
<feature type="region of interest" description="Disordered" evidence="2">
    <location>
        <begin position="91"/>
        <end position="110"/>
    </location>
</feature>
<feature type="coiled-coil region" evidence="1">
    <location>
        <begin position="158"/>
        <end position="497"/>
    </location>
</feature>
<dbReference type="OMA" id="VNEHKQE"/>
<gene>
    <name evidence="3" type="ORF">PPERSA_11748</name>
</gene>
<dbReference type="PANTHER" id="PTHR23159:SF31">
    <property type="entry name" value="CENTROSOME-ASSOCIATED PROTEIN CEP250 ISOFORM X1"/>
    <property type="match status" value="1"/>
</dbReference>
<dbReference type="AlphaFoldDB" id="A0A0V0QGT4"/>
<evidence type="ECO:0000256" key="1">
    <source>
        <dbReference type="SAM" id="Coils"/>
    </source>
</evidence>
<protein>
    <submittedName>
        <fullName evidence="3">Uncharacterized protein</fullName>
    </submittedName>
</protein>
<keyword evidence="1" id="KW-0175">Coiled coil</keyword>
<name>A0A0V0QGT4_PSEPJ</name>
<sequence>MASFVETAIGTICLSEHKEDEINSPVELRKTIKALKLAILNEREIQLEEKETWGKKNQDLEFQLQKLQNDDSQQTLTISQNGHTFDELTKLKQSSSKQMDDSKSQYSIHSPASTKTENLIVNTSQFLSAGFFKYLKTPDNQKDENGDAYDLSFTQKHIKMLRDKLQKKTEDNEKLQKLIDQYEKDLKKHREVESQLNQQVYGNQKHSIIKEAQENQEYDSKLSQYEEQIENLLQQKAQQQEEYVQQIENVQEKLKHYEESCNGLDEMVEKVQQVEEKLKKYEEQLEEKNKEIEELNTKLTENYNEIEELKNQQTQFQQLEQQKREDIKILKQQQDENISKWQEKYQEMEQQLIDKENQLNEKQTEFQELSQQIKNLKQDKEQQAQKIQEFENSTVEQDLKNEIQNLQTEIQKLNEKISELQEQIQEGKNKEEQLKDEIEDLKKISQFSARGNDDDYKTNQSYSQLLEKNINRLNHTIEELKSVIKQKDLQNDQLQGKLRLKDIEIQGKETEVSIKQKEYEFLQFELKDILNSFLSFKVQILKSEYAQPTTYDAAEQMKSRSDIFNEKNNQKSEYNSKVYKGVIYFRINEFGEYIFFYESLNDLVTLRAEDIVRLKPESDGKNTFTITYLQKFYNNAVQKTVSMSKKIPDTVRVSFKCSNSEDYDAIMEKVQDYNKYARLSLEERKQARKAQSNNSDYEEKKSDKSNYLSSVLSFFGSDSKKK</sequence>
<proteinExistence type="predicted"/>
<comment type="caution">
    <text evidence="3">The sequence shown here is derived from an EMBL/GenBank/DDBJ whole genome shotgun (WGS) entry which is preliminary data.</text>
</comment>